<accession>A0A263CZH0</accession>
<dbReference type="Proteomes" id="UP000242444">
    <property type="component" value="Unassembled WGS sequence"/>
</dbReference>
<reference evidence="2 3" key="1">
    <citation type="submission" date="2017-07" db="EMBL/GenBank/DDBJ databases">
        <title>Amycolatopsis antarcticus sp. nov., isolated from the surface of an Antarcticus brown macroalga.</title>
        <authorList>
            <person name="Wang J."/>
            <person name="Leiva S."/>
            <person name="Huang J."/>
            <person name="Huang Y."/>
        </authorList>
    </citation>
    <scope>NUCLEOTIDE SEQUENCE [LARGE SCALE GENOMIC DNA]</scope>
    <source>
        <strain evidence="2 3">AU-G6</strain>
    </source>
</reference>
<organism evidence="2 3">
    <name type="scientific">Amycolatopsis antarctica</name>
    <dbReference type="NCBI Taxonomy" id="1854586"/>
    <lineage>
        <taxon>Bacteria</taxon>
        <taxon>Bacillati</taxon>
        <taxon>Actinomycetota</taxon>
        <taxon>Actinomycetes</taxon>
        <taxon>Pseudonocardiales</taxon>
        <taxon>Pseudonocardiaceae</taxon>
        <taxon>Amycolatopsis</taxon>
    </lineage>
</organism>
<proteinExistence type="predicted"/>
<keyword evidence="1" id="KW-1133">Transmembrane helix</keyword>
<name>A0A263CZH0_9PSEU</name>
<keyword evidence="1" id="KW-0812">Transmembrane</keyword>
<protein>
    <submittedName>
        <fullName evidence="2">Uncharacterized protein</fullName>
    </submittedName>
</protein>
<feature type="transmembrane region" description="Helical" evidence="1">
    <location>
        <begin position="12"/>
        <end position="36"/>
    </location>
</feature>
<feature type="transmembrane region" description="Helical" evidence="1">
    <location>
        <begin position="95"/>
        <end position="116"/>
    </location>
</feature>
<feature type="transmembrane region" description="Helical" evidence="1">
    <location>
        <begin position="48"/>
        <end position="75"/>
    </location>
</feature>
<evidence type="ECO:0000313" key="2">
    <source>
        <dbReference type="EMBL" id="OZM71570.1"/>
    </source>
</evidence>
<comment type="caution">
    <text evidence="2">The sequence shown here is derived from an EMBL/GenBank/DDBJ whole genome shotgun (WGS) entry which is preliminary data.</text>
</comment>
<gene>
    <name evidence="2" type="ORF">CFN78_18725</name>
</gene>
<keyword evidence="3" id="KW-1185">Reference proteome</keyword>
<dbReference type="InParanoid" id="A0A263CZH0"/>
<sequence>MTDGGGAGQVPGHAWLLTPLTAVLLTTLGTAAVVGLQSRAGIGLGSCAGTGFLGCTLVAVVLAGLVILLSILVSLVAGARSRPLVRAGTATLRGLLIAVACLVLDVLATLLAALLLV</sequence>
<dbReference type="RefSeq" id="WP_094864152.1">
    <property type="nucleotide sequence ID" value="NZ_NKYE01000012.1"/>
</dbReference>
<evidence type="ECO:0000313" key="3">
    <source>
        <dbReference type="Proteomes" id="UP000242444"/>
    </source>
</evidence>
<evidence type="ECO:0000256" key="1">
    <source>
        <dbReference type="SAM" id="Phobius"/>
    </source>
</evidence>
<dbReference type="EMBL" id="NKYE01000012">
    <property type="protein sequence ID" value="OZM71570.1"/>
    <property type="molecule type" value="Genomic_DNA"/>
</dbReference>
<keyword evidence="1" id="KW-0472">Membrane</keyword>
<dbReference type="AlphaFoldDB" id="A0A263CZH0"/>